<dbReference type="RefSeq" id="WP_262069737.1">
    <property type="nucleotide sequence ID" value="NZ_JAMXOC010000018.1"/>
</dbReference>
<organism evidence="7 8">
    <name type="scientific">Ohessyouella blattaphilus</name>
    <dbReference type="NCBI Taxonomy" id="2949333"/>
    <lineage>
        <taxon>Bacteria</taxon>
        <taxon>Bacillati</taxon>
        <taxon>Bacillota</taxon>
        <taxon>Clostridia</taxon>
        <taxon>Lachnospirales</taxon>
        <taxon>Lachnospiraceae</taxon>
        <taxon>Ohessyouella</taxon>
    </lineage>
</organism>
<feature type="binding site" evidence="6">
    <location>
        <position position="59"/>
    </location>
    <ligand>
        <name>Mg(2+)</name>
        <dbReference type="ChEBI" id="CHEBI:18420"/>
    </ligand>
</feature>
<gene>
    <name evidence="7" type="primary">chbG</name>
    <name evidence="7" type="ORF">NK118_11400</name>
</gene>
<evidence type="ECO:0000256" key="4">
    <source>
        <dbReference type="ARBA" id="ARBA00022842"/>
    </source>
</evidence>
<comment type="function">
    <text evidence="6">Probably catalyzes the deacetylation of acetylated carbohydrates an important step in the degradation of oligosaccharides.</text>
</comment>
<proteinExistence type="inferred from homology"/>
<dbReference type="EC" id="3.5.1.-" evidence="6"/>
<feature type="binding site" evidence="6">
    <location>
        <position position="126"/>
    </location>
    <ligand>
        <name>Mg(2+)</name>
        <dbReference type="ChEBI" id="CHEBI:18420"/>
    </ligand>
</feature>
<dbReference type="SUPFAM" id="SSF88713">
    <property type="entry name" value="Glycoside hydrolase/deacetylase"/>
    <property type="match status" value="1"/>
</dbReference>
<protein>
    <recommendedName>
        <fullName evidence="6">Carbohydrate deacetylase</fullName>
        <ecNumber evidence="6">3.5.1.-</ecNumber>
    </recommendedName>
</protein>
<dbReference type="Proteomes" id="UP001523565">
    <property type="component" value="Unassembled WGS sequence"/>
</dbReference>
<dbReference type="EMBL" id="JAMZFV010000018">
    <property type="protein sequence ID" value="MCP1110857.1"/>
    <property type="molecule type" value="Genomic_DNA"/>
</dbReference>
<evidence type="ECO:0000313" key="8">
    <source>
        <dbReference type="Proteomes" id="UP001523565"/>
    </source>
</evidence>
<comment type="caution">
    <text evidence="7">The sequence shown here is derived from an EMBL/GenBank/DDBJ whole genome shotgun (WGS) entry which is preliminary data.</text>
</comment>
<name>A0ABT1EJI0_9FIRM</name>
<evidence type="ECO:0000256" key="5">
    <source>
        <dbReference type="ARBA" id="ARBA00023277"/>
    </source>
</evidence>
<keyword evidence="8" id="KW-1185">Reference proteome</keyword>
<comment type="subunit">
    <text evidence="6">Homodimer.</text>
</comment>
<dbReference type="PANTHER" id="PTHR31609">
    <property type="entry name" value="YDJC DEACETYLASE FAMILY MEMBER"/>
    <property type="match status" value="1"/>
</dbReference>
<comment type="similarity">
    <text evidence="6">Belongs to the YdjC deacetylase family.</text>
</comment>
<dbReference type="GO" id="GO:0036311">
    <property type="term" value="F:chitin disaccharide deacetylase activity"/>
    <property type="evidence" value="ECO:0007669"/>
    <property type="project" value="UniProtKB-EC"/>
</dbReference>
<keyword evidence="4 6" id="KW-0460">Magnesium</keyword>
<accession>A0ABT1EJI0</accession>
<evidence type="ECO:0000256" key="1">
    <source>
        <dbReference type="ARBA" id="ARBA00001946"/>
    </source>
</evidence>
<comment type="cofactor">
    <cofactor evidence="1 6">
        <name>Mg(2+)</name>
        <dbReference type="ChEBI" id="CHEBI:18420"/>
    </cofactor>
</comment>
<keyword evidence="5 6" id="KW-0119">Carbohydrate metabolism</keyword>
<reference evidence="7 8" key="1">
    <citation type="journal article" date="2022" name="Genome Biol. Evol.">
        <title>Host diet, physiology and behaviors set the stage for Lachnospiraceae cladogenesis.</title>
        <authorList>
            <person name="Vera-Ponce De Leon A."/>
            <person name="Schneider M."/>
            <person name="Jahnes B.C."/>
            <person name="Sadowski V."/>
            <person name="Camuy-Velez L.A."/>
            <person name="Duan J."/>
            <person name="Sabree Z.L."/>
        </authorList>
    </citation>
    <scope>NUCLEOTIDE SEQUENCE [LARGE SCALE GENOMIC DNA]</scope>
    <source>
        <strain evidence="7 8">PAL227</strain>
    </source>
</reference>
<keyword evidence="2 6" id="KW-0479">Metal-binding</keyword>
<dbReference type="Gene3D" id="3.20.20.370">
    <property type="entry name" value="Glycoside hydrolase/deacetylase"/>
    <property type="match status" value="1"/>
</dbReference>
<dbReference type="InterPro" id="IPR022948">
    <property type="entry name" value="COD_ChbG_bac"/>
</dbReference>
<evidence type="ECO:0000256" key="3">
    <source>
        <dbReference type="ARBA" id="ARBA00022801"/>
    </source>
</evidence>
<evidence type="ECO:0000256" key="2">
    <source>
        <dbReference type="ARBA" id="ARBA00022723"/>
    </source>
</evidence>
<dbReference type="InterPro" id="IPR006879">
    <property type="entry name" value="YdjC-like"/>
</dbReference>
<dbReference type="Pfam" id="PF04794">
    <property type="entry name" value="YdjC"/>
    <property type="match status" value="1"/>
</dbReference>
<keyword evidence="3 6" id="KW-0378">Hydrolase</keyword>
<dbReference type="InterPro" id="IPR011330">
    <property type="entry name" value="Glyco_hydro/deAcase_b/a-brl"/>
</dbReference>
<dbReference type="NCBIfam" id="NF002559">
    <property type="entry name" value="PRK02134.1"/>
    <property type="match status" value="1"/>
</dbReference>
<sequence>MKVIFNADDFGLSKAVNLGICEAYEQGVVRSTSMMAQMPGFDHAVALHQRHPGLRIGVHLTLTAGKPLGEGYQTLIDSAGNFLKLGELTGKASAGELDLTEVEREYELQIQKVSGAGIEITHLDSHHHTHTLAGLLPVFLKVAKKYKLKVRLYDRSSLGEEYASLKSVAHFDDGFYSEGATLDTLRGVLCGSKYDSAEIMCHPAYVDADLYERSSYNVPRIFELRTLTDTRLQTLIREEQIDLCSYAEL</sequence>
<evidence type="ECO:0000256" key="6">
    <source>
        <dbReference type="HAMAP-Rule" id="MF_01246"/>
    </source>
</evidence>
<dbReference type="CDD" id="cd10803">
    <property type="entry name" value="YdjC_EF3048_like"/>
    <property type="match status" value="1"/>
</dbReference>
<dbReference type="HAMAP" id="MF_01246">
    <property type="entry name" value="COD"/>
    <property type="match status" value="1"/>
</dbReference>
<dbReference type="PANTHER" id="PTHR31609:SF1">
    <property type="entry name" value="CARBOHYDRATE DEACETYLASE"/>
    <property type="match status" value="1"/>
</dbReference>
<evidence type="ECO:0000313" key="7">
    <source>
        <dbReference type="EMBL" id="MCP1110857.1"/>
    </source>
</evidence>